<evidence type="ECO:0000256" key="1">
    <source>
        <dbReference type="SAM" id="MobiDB-lite"/>
    </source>
</evidence>
<dbReference type="SUPFAM" id="SSF57701">
    <property type="entry name" value="Zn2/Cys6 DNA-binding domain"/>
    <property type="match status" value="1"/>
</dbReference>
<evidence type="ECO:0000313" key="3">
    <source>
        <dbReference type="EMBL" id="CDP36352.1"/>
    </source>
</evidence>
<reference evidence="3" key="2">
    <citation type="submission" date="2014-06" db="EMBL/GenBank/DDBJ databases">
        <title>The complete genome of Blastobotrys (Arxula) adeninivorans LS3 - a yeast of biotechnological interest.</title>
        <authorList>
            <person name="Kunze G."/>
            <person name="Gaillardin C."/>
            <person name="Czernicka M."/>
            <person name="Durrens P."/>
            <person name="Martin T."/>
            <person name="Boer E."/>
            <person name="Gabaldon T."/>
            <person name="Cruz J."/>
            <person name="Talla E."/>
            <person name="Marck C."/>
            <person name="Goffeau A."/>
            <person name="Barbe V."/>
            <person name="Baret P."/>
            <person name="Baronian K."/>
            <person name="Beier S."/>
            <person name="Bleykasten C."/>
            <person name="Bode R."/>
            <person name="Casaregola S."/>
            <person name="Despons L."/>
            <person name="Fairhead C."/>
            <person name="Giersberg M."/>
            <person name="Gierski P."/>
            <person name="Hahnel U."/>
            <person name="Hartmann A."/>
            <person name="Jankowska D."/>
            <person name="Jubin C."/>
            <person name="Jung P."/>
            <person name="Lafontaine I."/>
            <person name="Leh-Louis V."/>
            <person name="Lemaire M."/>
            <person name="Marcet-Houben M."/>
            <person name="Mascher M."/>
            <person name="Morel G."/>
            <person name="Richard G.-F."/>
            <person name="Riechen J."/>
            <person name="Sacerdot C."/>
            <person name="Sarkar A."/>
            <person name="Savel G."/>
            <person name="Schacherer J."/>
            <person name="Sherman D."/>
            <person name="Straub M.-L."/>
            <person name="Stein N."/>
            <person name="Thierry A."/>
            <person name="Trautwein-Schult A."/>
            <person name="Westhof E."/>
            <person name="Worch S."/>
            <person name="Dujon B."/>
            <person name="Souciet J.-L."/>
            <person name="Wincker P."/>
            <person name="Scholz U."/>
            <person name="Neuveglise N."/>
        </authorList>
    </citation>
    <scope>NUCLEOTIDE SEQUENCE</scope>
    <source>
        <strain evidence="3">LS3</strain>
    </source>
</reference>
<dbReference type="GO" id="GO:0008270">
    <property type="term" value="F:zinc ion binding"/>
    <property type="evidence" value="ECO:0007669"/>
    <property type="project" value="InterPro"/>
</dbReference>
<dbReference type="GO" id="GO:0001228">
    <property type="term" value="F:DNA-binding transcription activator activity, RNA polymerase II-specific"/>
    <property type="evidence" value="ECO:0007669"/>
    <property type="project" value="TreeGrafter"/>
</dbReference>
<gene>
    <name evidence="3" type="ORF">GNLVRS02_ARAD1B11022g</name>
</gene>
<proteinExistence type="predicted"/>
<reference evidence="3" key="1">
    <citation type="submission" date="2014-02" db="EMBL/GenBank/DDBJ databases">
        <authorList>
            <person name="Genoscope - CEA"/>
        </authorList>
    </citation>
    <scope>NUCLEOTIDE SEQUENCE</scope>
    <source>
        <strain evidence="3">LS3</strain>
    </source>
</reference>
<feature type="domain" description="Zn(2)-C6 fungal-type" evidence="2">
    <location>
        <begin position="12"/>
        <end position="42"/>
    </location>
</feature>
<dbReference type="InterPro" id="IPR001138">
    <property type="entry name" value="Zn2Cys6_DnaBD"/>
</dbReference>
<organism evidence="3">
    <name type="scientific">Blastobotrys adeninivorans</name>
    <name type="common">Yeast</name>
    <name type="synonym">Arxula adeninivorans</name>
    <dbReference type="NCBI Taxonomy" id="409370"/>
    <lineage>
        <taxon>Eukaryota</taxon>
        <taxon>Fungi</taxon>
        <taxon>Dikarya</taxon>
        <taxon>Ascomycota</taxon>
        <taxon>Saccharomycotina</taxon>
        <taxon>Dipodascomycetes</taxon>
        <taxon>Dipodascales</taxon>
        <taxon>Trichomonascaceae</taxon>
        <taxon>Blastobotrys</taxon>
    </lineage>
</organism>
<dbReference type="PhylomeDB" id="A0A060TBT0"/>
<dbReference type="PROSITE" id="PS00463">
    <property type="entry name" value="ZN2_CY6_FUNGAL_1"/>
    <property type="match status" value="1"/>
</dbReference>
<feature type="compositionally biased region" description="Polar residues" evidence="1">
    <location>
        <begin position="52"/>
        <end position="82"/>
    </location>
</feature>
<accession>A0A060TBT0</accession>
<dbReference type="CDD" id="cd00067">
    <property type="entry name" value="GAL4"/>
    <property type="match status" value="1"/>
</dbReference>
<dbReference type="Gene3D" id="4.10.240.10">
    <property type="entry name" value="Zn(2)-C6 fungal-type DNA-binding domain"/>
    <property type="match status" value="1"/>
</dbReference>
<dbReference type="InterPro" id="IPR053157">
    <property type="entry name" value="Sterol_Uptake_Regulator"/>
</dbReference>
<protein>
    <submittedName>
        <fullName evidence="3">ARAD1B11022p</fullName>
    </submittedName>
</protein>
<name>A0A060TBT0_BLAAD</name>
<dbReference type="Pfam" id="PF00172">
    <property type="entry name" value="Zn_clus"/>
    <property type="match status" value="1"/>
</dbReference>
<dbReference type="EMBL" id="HG937692">
    <property type="protein sequence ID" value="CDP36352.1"/>
    <property type="molecule type" value="Genomic_DNA"/>
</dbReference>
<sequence>MPKRKFTRSLFGCQNCKARKVKCDEEKPVCAKCKRLGAHCVYNKVRWANQVSNQSPGASTSPDTPMSESPSEGSLETDQSNDPPVPLPAEEFPAYPVAPHELYLLYFWMKHTAKTVSTGPSTGLSYDQFPQMAFRHRFLLDAMFLFTCAHLNHLRPCQYYQQLMGHYHSGTVAGLQHAIDQGITRHNGEAAAMASSLFSLYTMTTDVDSDFGPISLNTLRIFKGTSKLFASLGSWWHETLFAKMNLVQFDSLPYNEDYVDRLFKAINQVYSTQYLDSLDHDVFHRSILQLGRLNKRLDDQPGANHVRFYSEWLIKLSPEFIHRLSHMDPAALFILCEFCRLLAAGNQWFCGNYAVKQFWNARSKLPAYLHPYIEPAQFTESGIA</sequence>
<feature type="region of interest" description="Disordered" evidence="1">
    <location>
        <begin position="52"/>
        <end position="91"/>
    </location>
</feature>
<dbReference type="PANTHER" id="PTHR47784:SF5">
    <property type="entry name" value="STEROL UPTAKE CONTROL PROTEIN 2"/>
    <property type="match status" value="1"/>
</dbReference>
<dbReference type="PROSITE" id="PS50048">
    <property type="entry name" value="ZN2_CY6_FUNGAL_2"/>
    <property type="match status" value="1"/>
</dbReference>
<dbReference type="PANTHER" id="PTHR47784">
    <property type="entry name" value="STEROL UPTAKE CONTROL PROTEIN 2"/>
    <property type="match status" value="1"/>
</dbReference>
<dbReference type="InterPro" id="IPR036864">
    <property type="entry name" value="Zn2-C6_fun-type_DNA-bd_sf"/>
</dbReference>
<dbReference type="AlphaFoldDB" id="A0A060TBT0"/>
<dbReference type="SMART" id="SM00066">
    <property type="entry name" value="GAL4"/>
    <property type="match status" value="1"/>
</dbReference>
<evidence type="ECO:0000259" key="2">
    <source>
        <dbReference type="PROSITE" id="PS50048"/>
    </source>
</evidence>